<proteinExistence type="inferred from homology"/>
<evidence type="ECO:0000313" key="5">
    <source>
        <dbReference type="EMBL" id="TFB07079.1"/>
    </source>
</evidence>
<evidence type="ECO:0000256" key="3">
    <source>
        <dbReference type="ARBA" id="ARBA00022833"/>
    </source>
</evidence>
<dbReference type="RefSeq" id="XP_073563280.1">
    <property type="nucleotide sequence ID" value="XM_073697852.1"/>
</dbReference>
<feature type="domain" description="CENP-V/GFA" evidence="4">
    <location>
        <begin position="147"/>
        <end position="291"/>
    </location>
</feature>
<evidence type="ECO:0000259" key="4">
    <source>
        <dbReference type="PROSITE" id="PS51891"/>
    </source>
</evidence>
<keyword evidence="2" id="KW-0479">Metal-binding</keyword>
<dbReference type="PANTHER" id="PTHR28620">
    <property type="entry name" value="CENTROMERE PROTEIN V"/>
    <property type="match status" value="1"/>
</dbReference>
<protein>
    <recommendedName>
        <fullName evidence="4">CENP-V/GFA domain-containing protein</fullName>
    </recommendedName>
</protein>
<keyword evidence="6" id="KW-1185">Reference proteome</keyword>
<comment type="caution">
    <text evidence="5">The sequence shown here is derived from an EMBL/GenBank/DDBJ whole genome shotgun (WGS) entry which is preliminary data.</text>
</comment>
<dbReference type="GeneID" id="300572302"/>
<dbReference type="PROSITE" id="PS51891">
    <property type="entry name" value="CENP_V_GFA"/>
    <property type="match status" value="2"/>
</dbReference>
<dbReference type="EMBL" id="PPTA01000001">
    <property type="protein sequence ID" value="TFB07079.1"/>
    <property type="molecule type" value="Genomic_DNA"/>
</dbReference>
<evidence type="ECO:0000313" key="6">
    <source>
        <dbReference type="Proteomes" id="UP001642720"/>
    </source>
</evidence>
<dbReference type="PANTHER" id="PTHR28620:SF1">
    <property type="entry name" value="CENP-V_GFA DOMAIN-CONTAINING PROTEIN"/>
    <property type="match status" value="1"/>
</dbReference>
<reference evidence="5 6" key="1">
    <citation type="submission" date="2018-01" db="EMBL/GenBank/DDBJ databases">
        <title>Genome characterization of the sugarcane-associated fungus Trichoderma ghanense CCMA-1212 and their application in lignocelulose bioconversion.</title>
        <authorList>
            <person name="Steindorff A.S."/>
            <person name="Mendes T.D."/>
            <person name="Vilela E.S.D."/>
            <person name="Rodrigues D.S."/>
            <person name="Formighieri E.F."/>
            <person name="Melo I.S."/>
            <person name="Favaro L.C.L."/>
        </authorList>
    </citation>
    <scope>NUCLEOTIDE SEQUENCE [LARGE SCALE GENOMIC DNA]</scope>
    <source>
        <strain evidence="5 6">CCMA-1212</strain>
    </source>
</reference>
<evidence type="ECO:0000256" key="1">
    <source>
        <dbReference type="ARBA" id="ARBA00005495"/>
    </source>
</evidence>
<comment type="similarity">
    <text evidence="1">Belongs to the Gfa family.</text>
</comment>
<accession>A0ABY2HHN3</accession>
<dbReference type="Gene3D" id="2.170.150.70">
    <property type="match status" value="2"/>
</dbReference>
<name>A0ABY2HHN3_9HYPO</name>
<keyword evidence="3" id="KW-0862">Zinc</keyword>
<dbReference type="Pfam" id="PF04828">
    <property type="entry name" value="GFA"/>
    <property type="match status" value="2"/>
</dbReference>
<sequence length="295" mass="32327">MTEPKTITYRGNCHCGNFVFETTLPELKSAFSCNCSICTKKGYLWIFPGKGNAKIVKGSVEELAAYEFGPKKLKHLFCPKCATPVAGSSKDDEEADLQLALNAHSFQNLVPSALEKVPYDGASRGEPFQPPVHKGALPTPEADEIVYTGSCHCGAVTIATASKPLDETYEGAIECNCSSCERGNGVYQYAAIWVYRPNKAVVLSGDEASIGRYQFNRRMLSKVFCKICGVIMANQFNELTAEELEALPEMPRRVYDAQHDYTGVNARVLQGVDVGRFTTKKVDGLNKIPGEYVNP</sequence>
<organism evidence="5 6">
    <name type="scientific">Trichoderma ghanense</name>
    <dbReference type="NCBI Taxonomy" id="65468"/>
    <lineage>
        <taxon>Eukaryota</taxon>
        <taxon>Fungi</taxon>
        <taxon>Dikarya</taxon>
        <taxon>Ascomycota</taxon>
        <taxon>Pezizomycotina</taxon>
        <taxon>Sordariomycetes</taxon>
        <taxon>Hypocreomycetidae</taxon>
        <taxon>Hypocreales</taxon>
        <taxon>Hypocreaceae</taxon>
        <taxon>Trichoderma</taxon>
    </lineage>
</organism>
<evidence type="ECO:0000256" key="2">
    <source>
        <dbReference type="ARBA" id="ARBA00022723"/>
    </source>
</evidence>
<dbReference type="InterPro" id="IPR011057">
    <property type="entry name" value="Mss4-like_sf"/>
</dbReference>
<gene>
    <name evidence="5" type="ORF">CCMA1212_000381</name>
</gene>
<dbReference type="Proteomes" id="UP001642720">
    <property type="component" value="Unassembled WGS sequence"/>
</dbReference>
<dbReference type="SUPFAM" id="SSF51316">
    <property type="entry name" value="Mss4-like"/>
    <property type="match status" value="2"/>
</dbReference>
<dbReference type="InterPro" id="IPR006913">
    <property type="entry name" value="CENP-V/GFA"/>
</dbReference>
<feature type="domain" description="CENP-V/GFA" evidence="4">
    <location>
        <begin position="9"/>
        <end position="120"/>
    </location>
</feature>
<dbReference type="InterPro" id="IPR052355">
    <property type="entry name" value="CENP-V-like"/>
</dbReference>